<gene>
    <name evidence="8" type="ORF">Tci_020701</name>
</gene>
<feature type="compositionally biased region" description="Basic and acidic residues" evidence="5">
    <location>
        <begin position="1780"/>
        <end position="1789"/>
    </location>
</feature>
<dbReference type="PROSITE" id="PS50994">
    <property type="entry name" value="INTEGRASE"/>
    <property type="match status" value="1"/>
</dbReference>
<feature type="domain" description="Integrase catalytic" evidence="7">
    <location>
        <begin position="672"/>
        <end position="837"/>
    </location>
</feature>
<comment type="caution">
    <text evidence="8">The sequence shown here is derived from an EMBL/GenBank/DDBJ whole genome shotgun (WGS) entry which is preliminary data.</text>
</comment>
<feature type="compositionally biased region" description="Acidic residues" evidence="5">
    <location>
        <begin position="1770"/>
        <end position="1779"/>
    </location>
</feature>
<name>A0A6L2KGW7_TANCI</name>
<evidence type="ECO:0000256" key="1">
    <source>
        <dbReference type="ARBA" id="ARBA00022723"/>
    </source>
</evidence>
<feature type="coiled-coil region" evidence="4">
    <location>
        <begin position="433"/>
        <end position="467"/>
    </location>
</feature>
<dbReference type="CDD" id="cd09272">
    <property type="entry name" value="RNase_HI_RT_Ty1"/>
    <property type="match status" value="1"/>
</dbReference>
<keyword evidence="4" id="KW-0175">Coiled coil</keyword>
<evidence type="ECO:0000313" key="8">
    <source>
        <dbReference type="EMBL" id="GEU48723.1"/>
    </source>
</evidence>
<dbReference type="InterPro" id="IPR013103">
    <property type="entry name" value="RVT_2"/>
</dbReference>
<dbReference type="SUPFAM" id="SSF57756">
    <property type="entry name" value="Retrovirus zinc finger-like domains"/>
    <property type="match status" value="1"/>
</dbReference>
<feature type="domain" description="CCHC-type" evidence="6">
    <location>
        <begin position="316"/>
        <end position="329"/>
    </location>
</feature>
<keyword evidence="3" id="KW-0862">Zinc</keyword>
<dbReference type="Gene3D" id="4.10.60.10">
    <property type="entry name" value="Zinc finger, CCHC-type"/>
    <property type="match status" value="1"/>
</dbReference>
<evidence type="ECO:0000256" key="4">
    <source>
        <dbReference type="SAM" id="Coils"/>
    </source>
</evidence>
<evidence type="ECO:0000256" key="2">
    <source>
        <dbReference type="ARBA" id="ARBA00022801"/>
    </source>
</evidence>
<dbReference type="InterPro" id="IPR039537">
    <property type="entry name" value="Retrotran_Ty1/copia-like"/>
</dbReference>
<dbReference type="InterPro" id="IPR043502">
    <property type="entry name" value="DNA/RNA_pol_sf"/>
</dbReference>
<dbReference type="InterPro" id="IPR012337">
    <property type="entry name" value="RNaseH-like_sf"/>
</dbReference>
<feature type="region of interest" description="Disordered" evidence="5">
    <location>
        <begin position="1770"/>
        <end position="1795"/>
    </location>
</feature>
<dbReference type="GO" id="GO:0016787">
    <property type="term" value="F:hydrolase activity"/>
    <property type="evidence" value="ECO:0007669"/>
    <property type="project" value="UniProtKB-KW"/>
</dbReference>
<keyword evidence="1" id="KW-0479">Metal-binding</keyword>
<dbReference type="SUPFAM" id="SSF56672">
    <property type="entry name" value="DNA/RNA polymerases"/>
    <property type="match status" value="1"/>
</dbReference>
<feature type="compositionally biased region" description="Pro residues" evidence="5">
    <location>
        <begin position="1681"/>
        <end position="1696"/>
    </location>
</feature>
<accession>A0A6L2KGW7</accession>
<dbReference type="Pfam" id="PF00665">
    <property type="entry name" value="rve"/>
    <property type="match status" value="1"/>
</dbReference>
<dbReference type="InterPro" id="IPR036875">
    <property type="entry name" value="Znf_CCHC_sf"/>
</dbReference>
<evidence type="ECO:0000259" key="7">
    <source>
        <dbReference type="PROSITE" id="PS50994"/>
    </source>
</evidence>
<evidence type="ECO:0000259" key="6">
    <source>
        <dbReference type="PROSITE" id="PS50158"/>
    </source>
</evidence>
<organism evidence="8">
    <name type="scientific">Tanacetum cinerariifolium</name>
    <name type="common">Dalmatian daisy</name>
    <name type="synonym">Chrysanthemum cinerariifolium</name>
    <dbReference type="NCBI Taxonomy" id="118510"/>
    <lineage>
        <taxon>Eukaryota</taxon>
        <taxon>Viridiplantae</taxon>
        <taxon>Streptophyta</taxon>
        <taxon>Embryophyta</taxon>
        <taxon>Tracheophyta</taxon>
        <taxon>Spermatophyta</taxon>
        <taxon>Magnoliopsida</taxon>
        <taxon>eudicotyledons</taxon>
        <taxon>Gunneridae</taxon>
        <taxon>Pentapetalae</taxon>
        <taxon>asterids</taxon>
        <taxon>campanulids</taxon>
        <taxon>Asterales</taxon>
        <taxon>Asteraceae</taxon>
        <taxon>Asteroideae</taxon>
        <taxon>Anthemideae</taxon>
        <taxon>Anthemidinae</taxon>
        <taxon>Tanacetum</taxon>
    </lineage>
</organism>
<protein>
    <submittedName>
        <fullName evidence="8">Putative ribonuclease H-like domain-containing protein</fullName>
    </submittedName>
</protein>
<evidence type="ECO:0000256" key="3">
    <source>
        <dbReference type="PROSITE-ProRule" id="PRU00047"/>
    </source>
</evidence>
<dbReference type="SUPFAM" id="SSF53098">
    <property type="entry name" value="Ribonuclease H-like"/>
    <property type="match status" value="1"/>
</dbReference>
<dbReference type="InterPro" id="IPR001878">
    <property type="entry name" value="Znf_CCHC"/>
</dbReference>
<feature type="compositionally biased region" description="Basic and acidic residues" evidence="5">
    <location>
        <begin position="1648"/>
        <end position="1667"/>
    </location>
</feature>
<dbReference type="EMBL" id="BKCJ010002462">
    <property type="protein sequence ID" value="GEU48723.1"/>
    <property type="molecule type" value="Genomic_DNA"/>
</dbReference>
<dbReference type="Gene3D" id="3.30.420.10">
    <property type="entry name" value="Ribonuclease H-like superfamily/Ribonuclease H"/>
    <property type="match status" value="1"/>
</dbReference>
<dbReference type="GO" id="GO:0003676">
    <property type="term" value="F:nucleic acid binding"/>
    <property type="evidence" value="ECO:0007669"/>
    <property type="project" value="InterPro"/>
</dbReference>
<dbReference type="InterPro" id="IPR001584">
    <property type="entry name" value="Integrase_cat-core"/>
</dbReference>
<dbReference type="PROSITE" id="PS50158">
    <property type="entry name" value="ZF_CCHC"/>
    <property type="match status" value="1"/>
</dbReference>
<dbReference type="PANTHER" id="PTHR42648:SF32">
    <property type="entry name" value="RIBONUCLEASE H-LIKE DOMAIN, GAG-PRE-INTEGRASE DOMAIN PROTEIN-RELATED"/>
    <property type="match status" value="1"/>
</dbReference>
<dbReference type="GO" id="GO:0015074">
    <property type="term" value="P:DNA integration"/>
    <property type="evidence" value="ECO:0007669"/>
    <property type="project" value="InterPro"/>
</dbReference>
<keyword evidence="3" id="KW-0863">Zinc-finger</keyword>
<feature type="coiled-coil region" evidence="4">
    <location>
        <begin position="1963"/>
        <end position="1990"/>
    </location>
</feature>
<dbReference type="Pfam" id="PF07727">
    <property type="entry name" value="RVT_2"/>
    <property type="match status" value="1"/>
</dbReference>
<reference evidence="8" key="1">
    <citation type="journal article" date="2019" name="Sci. Rep.">
        <title>Draft genome of Tanacetum cinerariifolium, the natural source of mosquito coil.</title>
        <authorList>
            <person name="Yamashiro T."/>
            <person name="Shiraishi A."/>
            <person name="Satake H."/>
            <person name="Nakayama K."/>
        </authorList>
    </citation>
    <scope>NUCLEOTIDE SEQUENCE</scope>
</reference>
<feature type="compositionally biased region" description="Polar residues" evidence="5">
    <location>
        <begin position="1669"/>
        <end position="1678"/>
    </location>
</feature>
<dbReference type="InterPro" id="IPR036397">
    <property type="entry name" value="RNaseH_sf"/>
</dbReference>
<evidence type="ECO:0000256" key="5">
    <source>
        <dbReference type="SAM" id="MobiDB-lite"/>
    </source>
</evidence>
<dbReference type="GO" id="GO:0008270">
    <property type="term" value="F:zinc ion binding"/>
    <property type="evidence" value="ECO:0007669"/>
    <property type="project" value="UniProtKB-KW"/>
</dbReference>
<feature type="region of interest" description="Disordered" evidence="5">
    <location>
        <begin position="1645"/>
        <end position="1699"/>
    </location>
</feature>
<dbReference type="PANTHER" id="PTHR42648">
    <property type="entry name" value="TRANSPOSASE, PUTATIVE-RELATED"/>
    <property type="match status" value="1"/>
</dbReference>
<proteinExistence type="predicted"/>
<keyword evidence="2" id="KW-0378">Hydrolase</keyword>
<sequence length="2060" mass="232989">MDSLSLQVVSAAKLPILNPNEFDLWKIRIEQYFLMTDYSLWKVILNGDSPVPTRLVEGVVQPVALTSEEQKLARKNELKAHGTLLMASPDKHQLKFNSHKDAKTLIEAIEKRFGRNTETKKIHDRLQKLVSQLEIHGVSLSQEDVNLKFLRSLPSEWKTHTLIWRKKADLEEHSPDDLFNSLKIYKAKVKHSSSTGTTTQNLAFVSSSNTDSTNDSVSAAASVSVVYAKLLVSSLPNVDSLSNAVIYSFFASQSTSPQLDNEDLKWIDVDDLEEMDLRWQMAILTMQARRFLQKTGRNLGDNGPTSMGFDMSKVECYNCYRKGHFAKKCTFPKDSRKNGATEPQRRIVLVETSTSNALVSQCDGVASYDWSYQAEDEPANFALMAFSPSSSSSDNEVPSCLKDCLESVEAKLLVYKQNESVFEENIKLLNIEVQLRDNALVTLRQKLEKVEQEMDDLKLKLENFQTSSKNLTGLLDSQTNEKHGLGYNSQVFPREMFDCEIVFLQKVIVTIVSLGSNTVFSPFKPAQDLSHTHRPTAPRIEDWFSDFEDEAETKAPQIAFSFFSPLSKLAHLIITKSKSPIRQHITRSQSSKTSNSPPKITAVKAPVVSAAQGNPKGGKISGKGKIKTDLKLLDESQVLLRVPRENNMYNVNLKNIKGKQHRASSKTKPVSYIGQPLFRLHMDLFGPTFVKSLNKKIYCLVITDDYSRFTWVFFLATKDETSSILKTFITGLENQLSLKVKLIRSDNGTEFKNSDLNQFCGINRIKKEFSVPRTPQQNGIAERKNMTLIEAARTMLADLLLPIPFWAEAVNTACYVQNRVLVTKPHKRPFMNFYMVDEGFLVGYSISSKAFRVFNSRTRIVQETLQVNFLENKPNIAGSGPTWLFDIDSLTRTMNYQPVTARNQTNSSVGFQDKFDAEKAWEEINQQYVLFPVWSFSSTNPQNYDGDVAFDEKEHDIDAKNPESEVILSLSSSAQSKKQDDKTKKEAKGKSPFILLGKIPLTALTPLVLVVLQILLLPPTHGKSSFLDASQVFDDPDMPELEDITYSDDENNVGVEADFNNLETSITVSPIPTTRIHKDHPVSQIIGDLSSTTQTRSMTRVVKDQGGLSHMFNDDLHTCMFACFLLQEEPKRVHQDLKDPSWIKAMREELLQFKMQNQEQSKTCRTMTQQEEGLDYEEVFAPLARIKDITLFLAYASFIGFMVSQMDVKSAFLYGTIEEEVYVCQPLGFEDPDHPNKVYKVVKGLYGLHQAPRAWYETLANYLLENGFQKGKIDQIQFIKKQIGDIMLVQIYVDDIIFGATNKDLCKYFEKLMKDKFQMSSMGELTFFLGLRVKQKKDGIFISQDKYIADILKKFGLTEGKSASTLIDTEKSLLKDPNGEDVDVHTYRSMIGSLMYLTSSRPDIMFAVCACARFQVTLKALHIHAIKRIFRYLKGKPHLGLWYPKDSPFDLVAYSDSDYAGVSLNRKSTTEGCQFLGCRLISWQCKKQTVVATSSTEAEYVATASCCAQFWNVIAIKQVNDVTRLQAIVNKKKVVVIEAVIRDVLRLDDVEGVDCLPNEEIFTELARMGYEKPSIKLTFYKAFFSSQWKFLIYTILLSMSAKRTSWNEFSSAMASAVIYLSTGKGLSGVETPLFEGMLVGQEIEERGDEEKHIKDVTAGDAAQRDDTTNGEVPTISQEPSIPSPTLPTPPPQPPQDLPLTSQYDKVAQALEITKLERRVKKLEKGNRVRVLKLRRLKRVGTSQRIDTSDDTVMDDESNQGRIIDEIDKDDDVTLMDDKEDDKKDEEAKVVENAQEDEPVEVQEVVDVVTTAKLIIEVVTAASEIVTAASTIISTIEPQVLAATITAAPTRVADAPSRRRKGVVIRDPEEESTTSSIIPTKTKSKEKGKGIMINKDIDWDVAIDHVKLKAKEDPAVKRYQAMKRKPQTEGQTQKNMMMYLKNVIGFKLDYFKGMSYDDIRPIFEAKFNSNIEFLLKTKEQIEEEENRALQTTPLARKVHVVDYEIIQINNKPYYKIIRADGTHQLNISFLTLLKNFDIEDLKALWNLVKGKVFDIKAQELF</sequence>